<accession>A0A1C6S0M7</accession>
<proteinExistence type="predicted"/>
<evidence type="ECO:0000256" key="3">
    <source>
        <dbReference type="ARBA" id="ARBA00022833"/>
    </source>
</evidence>
<evidence type="ECO:0000256" key="2">
    <source>
        <dbReference type="ARBA" id="ARBA00022801"/>
    </source>
</evidence>
<keyword evidence="3" id="KW-0862">Zinc</keyword>
<dbReference type="Pfam" id="PF22039">
    <property type="entry name" value="HUTI_composite_bact"/>
    <property type="match status" value="1"/>
</dbReference>
<dbReference type="SUPFAM" id="SSF51338">
    <property type="entry name" value="Composite domain of metallo-dependent hydrolases"/>
    <property type="match status" value="1"/>
</dbReference>
<keyword evidence="7" id="KW-1185">Reference proteome</keyword>
<dbReference type="EMBL" id="FMHT01000003">
    <property type="protein sequence ID" value="SCL22944.1"/>
    <property type="molecule type" value="Genomic_DNA"/>
</dbReference>
<evidence type="ECO:0000256" key="4">
    <source>
        <dbReference type="SAM" id="MobiDB-lite"/>
    </source>
</evidence>
<dbReference type="InterPro" id="IPR011059">
    <property type="entry name" value="Metal-dep_hydrolase_composite"/>
</dbReference>
<dbReference type="Proteomes" id="UP000199699">
    <property type="component" value="Unassembled WGS sequence"/>
</dbReference>
<keyword evidence="1" id="KW-0479">Metal-binding</keyword>
<keyword evidence="2" id="KW-0378">Hydrolase</keyword>
<dbReference type="STRING" id="145857.GA0070616_2636"/>
<evidence type="ECO:0000313" key="7">
    <source>
        <dbReference type="Proteomes" id="UP000199699"/>
    </source>
</evidence>
<dbReference type="AlphaFoldDB" id="A0A1C6S0M7"/>
<evidence type="ECO:0000259" key="5">
    <source>
        <dbReference type="Pfam" id="PF22039"/>
    </source>
</evidence>
<gene>
    <name evidence="6" type="ORF">GA0070616_2636</name>
</gene>
<feature type="region of interest" description="Disordered" evidence="4">
    <location>
        <begin position="1"/>
        <end position="50"/>
    </location>
</feature>
<feature type="domain" description="Aminodeoxyfutalosine deaminase/Imidazolonepropionase-like composite" evidence="5">
    <location>
        <begin position="69"/>
        <end position="94"/>
    </location>
</feature>
<dbReference type="Gene3D" id="2.30.40.10">
    <property type="entry name" value="Urease, subunit C, domain 1"/>
    <property type="match status" value="1"/>
</dbReference>
<name>A0A1C6S0M7_9ACTN</name>
<dbReference type="GO" id="GO:0016810">
    <property type="term" value="F:hydrolase activity, acting on carbon-nitrogen (but not peptide) bonds"/>
    <property type="evidence" value="ECO:0007669"/>
    <property type="project" value="InterPro"/>
</dbReference>
<sequence length="193" mass="19909">MRTLHTAPMLRRTRTHHDPTGPSPAVPDRAVPAASDRAVPAASDRAVPAAPDRVAVSAGAAVADPVPDGAVLVDGDRIVAVGPLADLLSAYPRARVRRWPGVLGPALVHDGPLPPAPTPRERVHALFRRGVAAVPAAHLADPELRAAAARNHVAVTADPPELVVGGRADLAVFTADGTCVATVVAGRLLHRRT</sequence>
<evidence type="ECO:0000313" key="6">
    <source>
        <dbReference type="EMBL" id="SCL22944.1"/>
    </source>
</evidence>
<dbReference type="InterPro" id="IPR054418">
    <property type="entry name" value="MQNX/HUTI_composite_N"/>
</dbReference>
<organism evidence="6 7">
    <name type="scientific">Micromonospora nigra</name>
    <dbReference type="NCBI Taxonomy" id="145857"/>
    <lineage>
        <taxon>Bacteria</taxon>
        <taxon>Bacillati</taxon>
        <taxon>Actinomycetota</taxon>
        <taxon>Actinomycetes</taxon>
        <taxon>Micromonosporales</taxon>
        <taxon>Micromonosporaceae</taxon>
        <taxon>Micromonospora</taxon>
    </lineage>
</organism>
<protein>
    <recommendedName>
        <fullName evidence="5">Aminodeoxyfutalosine deaminase/Imidazolonepropionase-like composite domain-containing protein</fullName>
    </recommendedName>
</protein>
<evidence type="ECO:0000256" key="1">
    <source>
        <dbReference type="ARBA" id="ARBA00022723"/>
    </source>
</evidence>
<dbReference type="GO" id="GO:0046872">
    <property type="term" value="F:metal ion binding"/>
    <property type="evidence" value="ECO:0007669"/>
    <property type="project" value="UniProtKB-KW"/>
</dbReference>
<reference evidence="6 7" key="1">
    <citation type="submission" date="2016-06" db="EMBL/GenBank/DDBJ databases">
        <authorList>
            <person name="Kjaerup R.B."/>
            <person name="Dalgaard T.S."/>
            <person name="Juul-Madsen H.R."/>
        </authorList>
    </citation>
    <scope>NUCLEOTIDE SEQUENCE [LARGE SCALE GENOMIC DNA]</scope>
    <source>
        <strain evidence="6 7">DSM 43818</strain>
    </source>
</reference>